<feature type="transmembrane region" description="Helical" evidence="1">
    <location>
        <begin position="180"/>
        <end position="201"/>
    </location>
</feature>
<proteinExistence type="predicted"/>
<organism evidence="2">
    <name type="scientific">marine sediment metagenome</name>
    <dbReference type="NCBI Taxonomy" id="412755"/>
    <lineage>
        <taxon>unclassified sequences</taxon>
        <taxon>metagenomes</taxon>
        <taxon>ecological metagenomes</taxon>
    </lineage>
</organism>
<feature type="transmembrane region" description="Helical" evidence="1">
    <location>
        <begin position="89"/>
        <end position="110"/>
    </location>
</feature>
<accession>A0A0F9IB64</accession>
<feature type="transmembrane region" description="Helical" evidence="1">
    <location>
        <begin position="289"/>
        <end position="308"/>
    </location>
</feature>
<protein>
    <recommendedName>
        <fullName evidence="3">Glycosyltransferase RgtA/B/C/D-like domain-containing protein</fullName>
    </recommendedName>
</protein>
<evidence type="ECO:0000313" key="2">
    <source>
        <dbReference type="EMBL" id="KKM24692.1"/>
    </source>
</evidence>
<evidence type="ECO:0000256" key="1">
    <source>
        <dbReference type="SAM" id="Phobius"/>
    </source>
</evidence>
<comment type="caution">
    <text evidence="2">The sequence shown here is derived from an EMBL/GenBank/DDBJ whole genome shotgun (WGS) entry which is preliminary data.</text>
</comment>
<keyword evidence="1" id="KW-0812">Transmembrane</keyword>
<feature type="transmembrane region" description="Helical" evidence="1">
    <location>
        <begin position="58"/>
        <end position="77"/>
    </location>
</feature>
<keyword evidence="1" id="KW-1133">Transmembrane helix</keyword>
<evidence type="ECO:0008006" key="3">
    <source>
        <dbReference type="Google" id="ProtNLM"/>
    </source>
</evidence>
<gene>
    <name evidence="2" type="ORF">LCGC14_1602530</name>
</gene>
<name>A0A0F9IB64_9ZZZZ</name>
<feature type="transmembrane region" description="Helical" evidence="1">
    <location>
        <begin position="320"/>
        <end position="339"/>
    </location>
</feature>
<dbReference type="AlphaFoldDB" id="A0A0F9IB64"/>
<feature type="transmembrane region" description="Helical" evidence="1">
    <location>
        <begin position="133"/>
        <end position="159"/>
    </location>
</feature>
<feature type="transmembrane region" description="Helical" evidence="1">
    <location>
        <begin position="359"/>
        <end position="376"/>
    </location>
</feature>
<sequence length="389" mass="45639">MLPNMDSMLNENNTRISHGFLKSQIDYHQEIAPFARRPMTSYLIERSMDLFGFRPGHGFILINFTLLFLSGCLLFRLSKILKSTNRQAIANQCVYYASFSVLFAFFPPVFSYDEPLQYCFLLLAFSAFMQRRWVWYVPFFTLALVSRETSLLLIPGLLLHATLSNGNLSTVFSKQNWKTWLFIVLPIAFYGLYLFAFIYVFDQLEATRTEMASRYSCFIENFENLTNTVESWTSLYLALAPYLYLSIMYLKNYDSRLPQNKWVYSFLLTVAINSPIVIFTAFARETRLFALPLLFIWPIFAQVFWREVKLLTHVNLYQGILAKWILLLPFIGVNLINYWFCFHFYSDLGLGPNTYFSEYLFVMNFGISLHFLLFQVSKRIHIPSTTSSF</sequence>
<keyword evidence="1" id="KW-0472">Membrane</keyword>
<feature type="transmembrane region" description="Helical" evidence="1">
    <location>
        <begin position="262"/>
        <end position="283"/>
    </location>
</feature>
<feature type="transmembrane region" description="Helical" evidence="1">
    <location>
        <begin position="232"/>
        <end position="250"/>
    </location>
</feature>
<reference evidence="2" key="1">
    <citation type="journal article" date="2015" name="Nature">
        <title>Complex archaea that bridge the gap between prokaryotes and eukaryotes.</title>
        <authorList>
            <person name="Spang A."/>
            <person name="Saw J.H."/>
            <person name="Jorgensen S.L."/>
            <person name="Zaremba-Niedzwiedzka K."/>
            <person name="Martijn J."/>
            <person name="Lind A.E."/>
            <person name="van Eijk R."/>
            <person name="Schleper C."/>
            <person name="Guy L."/>
            <person name="Ettema T.J."/>
        </authorList>
    </citation>
    <scope>NUCLEOTIDE SEQUENCE</scope>
</reference>
<dbReference type="EMBL" id="LAZR01012871">
    <property type="protein sequence ID" value="KKM24692.1"/>
    <property type="molecule type" value="Genomic_DNA"/>
</dbReference>